<evidence type="ECO:0000313" key="8">
    <source>
        <dbReference type="Proteomes" id="UP000190395"/>
    </source>
</evidence>
<evidence type="ECO:0000256" key="3">
    <source>
        <dbReference type="ARBA" id="ARBA00022692"/>
    </source>
</evidence>
<organism evidence="7 8">
    <name type="scientific">Treponema berlinense</name>
    <dbReference type="NCBI Taxonomy" id="225004"/>
    <lineage>
        <taxon>Bacteria</taxon>
        <taxon>Pseudomonadati</taxon>
        <taxon>Spirochaetota</taxon>
        <taxon>Spirochaetia</taxon>
        <taxon>Spirochaetales</taxon>
        <taxon>Treponemataceae</taxon>
        <taxon>Treponema</taxon>
    </lineage>
</organism>
<reference evidence="7 8" key="1">
    <citation type="submission" date="2017-02" db="EMBL/GenBank/DDBJ databases">
        <authorList>
            <person name="Peterson S.W."/>
        </authorList>
    </citation>
    <scope>NUCLEOTIDE SEQUENCE [LARGE SCALE GENOMIC DNA]</scope>
    <source>
        <strain evidence="7 8">ATCC BAA-909</strain>
    </source>
</reference>
<feature type="transmembrane region" description="Helical" evidence="6">
    <location>
        <begin position="182"/>
        <end position="200"/>
    </location>
</feature>
<name>A0A1T4LFP7_9SPIR</name>
<feature type="transmembrane region" description="Helical" evidence="6">
    <location>
        <begin position="59"/>
        <end position="78"/>
    </location>
</feature>
<feature type="transmembrane region" description="Helical" evidence="6">
    <location>
        <begin position="269"/>
        <end position="286"/>
    </location>
</feature>
<dbReference type="InterPro" id="IPR001851">
    <property type="entry name" value="ABC_transp_permease"/>
</dbReference>
<accession>A0A1T4LFP7</accession>
<dbReference type="Pfam" id="PF02653">
    <property type="entry name" value="BPD_transp_2"/>
    <property type="match status" value="1"/>
</dbReference>
<evidence type="ECO:0000256" key="4">
    <source>
        <dbReference type="ARBA" id="ARBA00022989"/>
    </source>
</evidence>
<feature type="transmembrane region" description="Helical" evidence="6">
    <location>
        <begin position="239"/>
        <end position="263"/>
    </location>
</feature>
<feature type="transmembrane region" description="Helical" evidence="6">
    <location>
        <begin position="212"/>
        <end position="232"/>
    </location>
</feature>
<comment type="subcellular location">
    <subcellularLocation>
        <location evidence="1">Cell membrane</location>
        <topology evidence="1">Multi-pass membrane protein</topology>
    </subcellularLocation>
</comment>
<evidence type="ECO:0000313" key="7">
    <source>
        <dbReference type="EMBL" id="SJZ53535.1"/>
    </source>
</evidence>
<dbReference type="AlphaFoldDB" id="A0A1T4LFP7"/>
<proteinExistence type="predicted"/>
<dbReference type="EMBL" id="FUXC01000002">
    <property type="protein sequence ID" value="SJZ53535.1"/>
    <property type="molecule type" value="Genomic_DNA"/>
</dbReference>
<dbReference type="GO" id="GO:0022857">
    <property type="term" value="F:transmembrane transporter activity"/>
    <property type="evidence" value="ECO:0007669"/>
    <property type="project" value="InterPro"/>
</dbReference>
<evidence type="ECO:0000256" key="6">
    <source>
        <dbReference type="SAM" id="Phobius"/>
    </source>
</evidence>
<evidence type="ECO:0000256" key="1">
    <source>
        <dbReference type="ARBA" id="ARBA00004651"/>
    </source>
</evidence>
<evidence type="ECO:0000256" key="2">
    <source>
        <dbReference type="ARBA" id="ARBA00022475"/>
    </source>
</evidence>
<protein>
    <submittedName>
        <fullName evidence="7">Putative ABC transport system permease protein</fullName>
    </submittedName>
</protein>
<dbReference type="CDD" id="cd06574">
    <property type="entry name" value="TM_PBP1_branched-chain-AA_like"/>
    <property type="match status" value="1"/>
</dbReference>
<keyword evidence="8" id="KW-1185">Reference proteome</keyword>
<evidence type="ECO:0000256" key="5">
    <source>
        <dbReference type="ARBA" id="ARBA00023136"/>
    </source>
</evidence>
<keyword evidence="5 6" id="KW-0472">Membrane</keyword>
<dbReference type="PANTHER" id="PTHR32196:SF69">
    <property type="entry name" value="BRANCHED-CHAIN AMINO ACID TRANSPORT SYSTEM, PERMEASE PROTEIN"/>
    <property type="match status" value="1"/>
</dbReference>
<feature type="transmembrane region" description="Helical" evidence="6">
    <location>
        <begin position="131"/>
        <end position="151"/>
    </location>
</feature>
<feature type="transmembrane region" description="Helical" evidence="6">
    <location>
        <begin position="6"/>
        <end position="24"/>
    </location>
</feature>
<dbReference type="Proteomes" id="UP000190395">
    <property type="component" value="Unassembled WGS sequence"/>
</dbReference>
<gene>
    <name evidence="7" type="ORF">SAMN02745152_00514</name>
</gene>
<dbReference type="PANTHER" id="PTHR32196">
    <property type="entry name" value="ABC TRANSPORTER PERMEASE PROTEIN YPHD-RELATED-RELATED"/>
    <property type="match status" value="1"/>
</dbReference>
<keyword evidence="2" id="KW-1003">Cell membrane</keyword>
<feature type="transmembrane region" description="Helical" evidence="6">
    <location>
        <begin position="85"/>
        <end position="104"/>
    </location>
</feature>
<sequence>MAMQGAVAQGVLWGVMTLGVYLTFRVLNIADMTCDGTFALGGSVCAVMVMNNFNPYFALLVAFFLGLLAGGITGFLHTKLKIQELLAGILSMTALYSVNIRIMGRSNTPLLGAETVMSRIQNFFNGMTPNMASLLSGLLFCTVLILVLYWFCGTEIGSALRATGNNGNMVRAMGVDTDKMKILGLMLSNGLIALSGGLVAQSQGYGDVGMGTGTLVIGLASIVLGEAIFGWFSKKLPFWFTLISVVLGSIVYRIVIAVVLQLGLKSSDLKLLTSIIITIALAIPIIKQQSVKFSGRLHNRQGA</sequence>
<keyword evidence="4 6" id="KW-1133">Transmembrane helix</keyword>
<dbReference type="GO" id="GO:0005886">
    <property type="term" value="C:plasma membrane"/>
    <property type="evidence" value="ECO:0007669"/>
    <property type="project" value="UniProtKB-SubCell"/>
</dbReference>
<dbReference type="STRING" id="225004.SAMN02745152_00514"/>
<keyword evidence="3 6" id="KW-0812">Transmembrane</keyword>